<protein>
    <submittedName>
        <fullName evidence="1">Uncharacterized protein</fullName>
    </submittedName>
</protein>
<evidence type="ECO:0000313" key="1">
    <source>
        <dbReference type="EMBL" id="SMF63733.1"/>
    </source>
</evidence>
<evidence type="ECO:0000313" key="2">
    <source>
        <dbReference type="Proteomes" id="UP000192936"/>
    </source>
</evidence>
<sequence>MTSPLHSIEGQCPHGADLLREQLRWTNAERRWHPLPHATLEAGRLPPTFPPPGHAGLPRGAVLTRLTMARAAGATAFKEQ</sequence>
<dbReference type="Proteomes" id="UP000192936">
    <property type="component" value="Unassembled WGS sequence"/>
</dbReference>
<name>A0A1X7G4B8_9PROT</name>
<dbReference type="OrthoDB" id="7307712at2"/>
<dbReference type="RefSeq" id="WP_085087130.1">
    <property type="nucleotide sequence ID" value="NZ_FXAK01000007.1"/>
</dbReference>
<dbReference type="AlphaFoldDB" id="A0A1X7G4B8"/>
<reference evidence="1 2" key="1">
    <citation type="submission" date="2017-04" db="EMBL/GenBank/DDBJ databases">
        <authorList>
            <person name="Afonso C.L."/>
            <person name="Miller P.J."/>
            <person name="Scott M.A."/>
            <person name="Spackman E."/>
            <person name="Goraichik I."/>
            <person name="Dimitrov K.M."/>
            <person name="Suarez D.L."/>
            <person name="Swayne D.E."/>
        </authorList>
    </citation>
    <scope>NUCLEOTIDE SEQUENCE [LARGE SCALE GENOMIC DNA]</scope>
    <source>
        <strain evidence="1 2">A2P</strain>
    </source>
</reference>
<accession>A0A1X7G4B8</accession>
<proteinExistence type="predicted"/>
<dbReference type="EMBL" id="FXAK01000007">
    <property type="protein sequence ID" value="SMF63733.1"/>
    <property type="molecule type" value="Genomic_DNA"/>
</dbReference>
<organism evidence="1 2">
    <name type="scientific">Azospirillum oryzae</name>
    <dbReference type="NCBI Taxonomy" id="286727"/>
    <lineage>
        <taxon>Bacteria</taxon>
        <taxon>Pseudomonadati</taxon>
        <taxon>Pseudomonadota</taxon>
        <taxon>Alphaproteobacteria</taxon>
        <taxon>Rhodospirillales</taxon>
        <taxon>Azospirillaceae</taxon>
        <taxon>Azospirillum</taxon>
    </lineage>
</organism>
<gene>
    <name evidence="1" type="ORF">SAMN02982917_3248</name>
</gene>